<dbReference type="AlphaFoldDB" id="A0A2T7DG82"/>
<gene>
    <name evidence="1" type="ORF">GQ55_5G143200</name>
</gene>
<dbReference type="Gramene" id="PUZ54579">
    <property type="protein sequence ID" value="PUZ54579"/>
    <property type="gene ID" value="GQ55_5G143200"/>
</dbReference>
<evidence type="ECO:0000313" key="2">
    <source>
        <dbReference type="Proteomes" id="UP000244336"/>
    </source>
</evidence>
<protein>
    <submittedName>
        <fullName evidence="1">Uncharacterized protein</fullName>
    </submittedName>
</protein>
<proteinExistence type="predicted"/>
<name>A0A2T7DG82_9POAL</name>
<dbReference type="EMBL" id="CM009753">
    <property type="protein sequence ID" value="PUZ54579.1"/>
    <property type="molecule type" value="Genomic_DNA"/>
</dbReference>
<keyword evidence="2" id="KW-1185">Reference proteome</keyword>
<reference evidence="1 2" key="1">
    <citation type="submission" date="2018-04" db="EMBL/GenBank/DDBJ databases">
        <title>WGS assembly of Panicum hallii var. hallii HAL2.</title>
        <authorList>
            <person name="Lovell J."/>
            <person name="Jenkins J."/>
            <person name="Lowry D."/>
            <person name="Mamidi S."/>
            <person name="Sreedasyam A."/>
            <person name="Weng X."/>
            <person name="Barry K."/>
            <person name="Bonette J."/>
            <person name="Campitelli B."/>
            <person name="Daum C."/>
            <person name="Gordon S."/>
            <person name="Gould B."/>
            <person name="Lipzen A."/>
            <person name="MacQueen A."/>
            <person name="Palacio-Mejia J."/>
            <person name="Plott C."/>
            <person name="Shakirov E."/>
            <person name="Shu S."/>
            <person name="Yoshinaga Y."/>
            <person name="Zane M."/>
            <person name="Rokhsar D."/>
            <person name="Grimwood J."/>
            <person name="Schmutz J."/>
            <person name="Juenger T."/>
        </authorList>
    </citation>
    <scope>NUCLEOTIDE SEQUENCE [LARGE SCALE GENOMIC DNA]</scope>
    <source>
        <strain evidence="2">cv. HAL2</strain>
    </source>
</reference>
<evidence type="ECO:0000313" key="1">
    <source>
        <dbReference type="EMBL" id="PUZ54579.1"/>
    </source>
</evidence>
<accession>A0A2T7DG82</accession>
<dbReference type="Proteomes" id="UP000244336">
    <property type="component" value="Chromosome 5"/>
</dbReference>
<organism evidence="1 2">
    <name type="scientific">Panicum hallii var. hallii</name>
    <dbReference type="NCBI Taxonomy" id="1504633"/>
    <lineage>
        <taxon>Eukaryota</taxon>
        <taxon>Viridiplantae</taxon>
        <taxon>Streptophyta</taxon>
        <taxon>Embryophyta</taxon>
        <taxon>Tracheophyta</taxon>
        <taxon>Spermatophyta</taxon>
        <taxon>Magnoliopsida</taxon>
        <taxon>Liliopsida</taxon>
        <taxon>Poales</taxon>
        <taxon>Poaceae</taxon>
        <taxon>PACMAD clade</taxon>
        <taxon>Panicoideae</taxon>
        <taxon>Panicodae</taxon>
        <taxon>Paniceae</taxon>
        <taxon>Panicinae</taxon>
        <taxon>Panicum</taxon>
        <taxon>Panicum sect. Panicum</taxon>
    </lineage>
</organism>
<sequence length="110" mass="12153">MRASMSRYAPPVRRACTAARCLLVPAAAGWPAKRSLARLGSWRWRHGSTQASTRCPAWPWMHMPERSAPEGSGGETAGVLEAAVVVRHPTRRPAQQTPGRLRLFLVVRND</sequence>